<gene>
    <name evidence="1" type="ORF">DC3_04570</name>
</gene>
<reference evidence="1 2" key="1">
    <citation type="submission" date="2019-07" db="EMBL/GenBank/DDBJ databases">
        <title>Whole genome shotgun sequence of Deinococcus cellulosilyticus NBRC 106333.</title>
        <authorList>
            <person name="Hosoyama A."/>
            <person name="Uohara A."/>
            <person name="Ohji S."/>
            <person name="Ichikawa N."/>
        </authorList>
    </citation>
    <scope>NUCLEOTIDE SEQUENCE [LARGE SCALE GENOMIC DNA]</scope>
    <source>
        <strain evidence="1 2">NBRC 106333</strain>
    </source>
</reference>
<comment type="caution">
    <text evidence="1">The sequence shown here is derived from an EMBL/GenBank/DDBJ whole genome shotgun (WGS) entry which is preliminary data.</text>
</comment>
<dbReference type="PIRSF" id="PIRSF016624">
    <property type="entry name" value="Mu_prophg_I"/>
    <property type="match status" value="1"/>
</dbReference>
<dbReference type="InterPro" id="IPR012106">
    <property type="entry name" value="Phage_Mu_Gp1"/>
</dbReference>
<sequence>MQRRTALSVIPVGNTPPTEIRMFAYGETDTNKGPFYLTPEGAQRIVSYWQEQGNDLSADYEHGMLQAIQNTGTAVPSAAAFRLEAREDGLYAVDIRWTEKAAGHIEAGEYRYFSPLFLFEPDTREITTFYNFALVNIPAIKNQSPLVALSMSISDLHSLIGSALRKQFTSRLSITEIFTDYVIFELWTQEDTWKTFRVGYHLVGDQVEFDETAEEARKAYLPVPNGENMKRILTALSALTPALAMGQTTFATEDDALKGIAALSGFATKVQDLTGAPTLEAGLGVLSAWQQSHERVGALSAQVESLQAAEKARIIHQAIHVDHKLSPAQKEWAEKQSMEALSAFLATAPKIVGGNHTDEVQPHGNLTVEQFMALSGLEKAAIYQENPDKYTELVALSKQRKA</sequence>
<dbReference type="EMBL" id="BJXB01000001">
    <property type="protein sequence ID" value="GEM44822.1"/>
    <property type="molecule type" value="Genomic_DNA"/>
</dbReference>
<dbReference type="AlphaFoldDB" id="A0A511MW65"/>
<name>A0A511MW65_DEIC1</name>
<evidence type="ECO:0000313" key="2">
    <source>
        <dbReference type="Proteomes" id="UP000321306"/>
    </source>
</evidence>
<organism evidence="1 2">
    <name type="scientific">Deinococcus cellulosilyticus (strain DSM 18568 / NBRC 106333 / KACC 11606 / 5516J-15)</name>
    <dbReference type="NCBI Taxonomy" id="1223518"/>
    <lineage>
        <taxon>Bacteria</taxon>
        <taxon>Thermotogati</taxon>
        <taxon>Deinococcota</taxon>
        <taxon>Deinococci</taxon>
        <taxon>Deinococcales</taxon>
        <taxon>Deinococcaceae</taxon>
        <taxon>Deinococcus</taxon>
    </lineage>
</organism>
<dbReference type="Proteomes" id="UP000321306">
    <property type="component" value="Unassembled WGS sequence"/>
</dbReference>
<keyword evidence="2" id="KW-1185">Reference proteome</keyword>
<proteinExistence type="predicted"/>
<protein>
    <submittedName>
        <fullName evidence="1">Uncharacterized protein</fullName>
    </submittedName>
</protein>
<dbReference type="Pfam" id="PF10123">
    <property type="entry name" value="Mu-like_Pro"/>
    <property type="match status" value="1"/>
</dbReference>
<dbReference type="RefSeq" id="WP_186815775.1">
    <property type="nucleotide sequence ID" value="NZ_BJXB01000001.1"/>
</dbReference>
<evidence type="ECO:0000313" key="1">
    <source>
        <dbReference type="EMBL" id="GEM44822.1"/>
    </source>
</evidence>
<accession>A0A511MW65</accession>